<dbReference type="RefSeq" id="WP_345362416.1">
    <property type="nucleotide sequence ID" value="NZ_BAABHJ010000023.1"/>
</dbReference>
<gene>
    <name evidence="2" type="ORF">GCM10023195_61910</name>
</gene>
<accession>A0ABP8TTE8</accession>
<protein>
    <submittedName>
        <fullName evidence="2">YtxH domain-containing protein</fullName>
    </submittedName>
</protein>
<organism evidence="2 3">
    <name type="scientific">Actinoallomurus liliacearum</name>
    <dbReference type="NCBI Taxonomy" id="1080073"/>
    <lineage>
        <taxon>Bacteria</taxon>
        <taxon>Bacillati</taxon>
        <taxon>Actinomycetota</taxon>
        <taxon>Actinomycetes</taxon>
        <taxon>Streptosporangiales</taxon>
        <taxon>Thermomonosporaceae</taxon>
        <taxon>Actinoallomurus</taxon>
    </lineage>
</organism>
<name>A0ABP8TTE8_9ACTN</name>
<reference evidence="3" key="1">
    <citation type="journal article" date="2019" name="Int. J. Syst. Evol. Microbiol.">
        <title>The Global Catalogue of Microorganisms (GCM) 10K type strain sequencing project: providing services to taxonomists for standard genome sequencing and annotation.</title>
        <authorList>
            <consortium name="The Broad Institute Genomics Platform"/>
            <consortium name="The Broad Institute Genome Sequencing Center for Infectious Disease"/>
            <person name="Wu L."/>
            <person name="Ma J."/>
        </authorList>
    </citation>
    <scope>NUCLEOTIDE SEQUENCE [LARGE SCALE GENOMIC DNA]</scope>
    <source>
        <strain evidence="3">JCM 17938</strain>
    </source>
</reference>
<feature type="region of interest" description="Disordered" evidence="1">
    <location>
        <begin position="74"/>
        <end position="111"/>
    </location>
</feature>
<evidence type="ECO:0000313" key="3">
    <source>
        <dbReference type="Proteomes" id="UP001500212"/>
    </source>
</evidence>
<evidence type="ECO:0000313" key="2">
    <source>
        <dbReference type="EMBL" id="GAA4614196.1"/>
    </source>
</evidence>
<evidence type="ECO:0000256" key="1">
    <source>
        <dbReference type="SAM" id="MobiDB-lite"/>
    </source>
</evidence>
<sequence>MKHRAVFLAGAATGYVLGTRAGKERYEQIKRMSRRVAEHPRVQEAAGVLRAQAGELAESARHRFGDKVQTVSGMVQEKVPGMRRAEPSAPTDATDRTRQPAHPGDTPADVT</sequence>
<comment type="caution">
    <text evidence="2">The sequence shown here is derived from an EMBL/GenBank/DDBJ whole genome shotgun (WGS) entry which is preliminary data.</text>
</comment>
<proteinExistence type="predicted"/>
<dbReference type="Proteomes" id="UP001500212">
    <property type="component" value="Unassembled WGS sequence"/>
</dbReference>
<keyword evidence="3" id="KW-1185">Reference proteome</keyword>
<dbReference type="EMBL" id="BAABHJ010000023">
    <property type="protein sequence ID" value="GAA4614196.1"/>
    <property type="molecule type" value="Genomic_DNA"/>
</dbReference>